<evidence type="ECO:0000256" key="1">
    <source>
        <dbReference type="ARBA" id="ARBA00022598"/>
    </source>
</evidence>
<dbReference type="Gene3D" id="3.40.50.20">
    <property type="match status" value="1"/>
</dbReference>
<accession>A0ABS4TR59</accession>
<keyword evidence="3 4" id="KW-0067">ATP-binding</keyword>
<evidence type="ECO:0000256" key="3">
    <source>
        <dbReference type="ARBA" id="ARBA00022840"/>
    </source>
</evidence>
<keyword evidence="7" id="KW-1185">Reference proteome</keyword>
<dbReference type="PANTHER" id="PTHR43585">
    <property type="entry name" value="FUMIPYRROLE BIOSYNTHESIS PROTEIN C"/>
    <property type="match status" value="1"/>
</dbReference>
<dbReference type="Gene3D" id="3.30.1490.20">
    <property type="entry name" value="ATP-grasp fold, A domain"/>
    <property type="match status" value="1"/>
</dbReference>
<dbReference type="InterPro" id="IPR052032">
    <property type="entry name" value="ATP-dep_AA_Ligase"/>
</dbReference>
<gene>
    <name evidence="6" type="ORF">JOF56_006854</name>
</gene>
<dbReference type="InterPro" id="IPR011761">
    <property type="entry name" value="ATP-grasp"/>
</dbReference>
<sequence length="416" mass="44693">MTTHSNRPKLLVVSTGWRPFREYLLRSISTRFRVHLLHVAEPDWEREYIEDWTVLPSTTDGPAMAAAALELHARDPIAGVLCWDEVRIHPAAFIAGALGLRNGEPSVIWRLRDKGKTRASLAAAGVPQPHSIPVKTVQEALAAATEVGYPAILKPRGLAASLGVIKVEDADQLRAGFAFTESAHGPEPIAYDTDQPVLVEEFVAGEEISVDSLIQDGKVTPLFIGRKVVGYHPYAEEVGHFVDGADPLLTDPALLDILQETHEALGFTDGVTHSEFMLTPQGPKVIEVNGRLGGDMIPYLGLLATGIDLGVAAASVACGLTPDLTRTHDRVAGIRFFYVEDDDTVIDSVVFDETKLPDAIDQVVAIAQPGAVVSPPPKGTVWGRVAFATAAGESRLACEKALDAAQSLLEIKMTLD</sequence>
<organism evidence="6 7">
    <name type="scientific">Kibdelosporangium banguiense</name>
    <dbReference type="NCBI Taxonomy" id="1365924"/>
    <lineage>
        <taxon>Bacteria</taxon>
        <taxon>Bacillati</taxon>
        <taxon>Actinomycetota</taxon>
        <taxon>Actinomycetes</taxon>
        <taxon>Pseudonocardiales</taxon>
        <taxon>Pseudonocardiaceae</taxon>
        <taxon>Kibdelosporangium</taxon>
    </lineage>
</organism>
<dbReference type="SUPFAM" id="SSF56059">
    <property type="entry name" value="Glutathione synthetase ATP-binding domain-like"/>
    <property type="match status" value="1"/>
</dbReference>
<dbReference type="RefSeq" id="WP_245378498.1">
    <property type="nucleotide sequence ID" value="NZ_JAGINW010000001.1"/>
</dbReference>
<dbReference type="PROSITE" id="PS50975">
    <property type="entry name" value="ATP_GRASP"/>
    <property type="match status" value="1"/>
</dbReference>
<evidence type="ECO:0000256" key="4">
    <source>
        <dbReference type="PROSITE-ProRule" id="PRU00409"/>
    </source>
</evidence>
<evidence type="ECO:0000313" key="6">
    <source>
        <dbReference type="EMBL" id="MBP2326469.1"/>
    </source>
</evidence>
<dbReference type="InterPro" id="IPR013815">
    <property type="entry name" value="ATP_grasp_subdomain_1"/>
</dbReference>
<dbReference type="Gene3D" id="3.30.470.20">
    <property type="entry name" value="ATP-grasp fold, B domain"/>
    <property type="match status" value="1"/>
</dbReference>
<dbReference type="PANTHER" id="PTHR43585:SF2">
    <property type="entry name" value="ATP-GRASP ENZYME FSQD"/>
    <property type="match status" value="1"/>
</dbReference>
<keyword evidence="2 4" id="KW-0547">Nucleotide-binding</keyword>
<feature type="domain" description="ATP-grasp" evidence="5">
    <location>
        <begin position="118"/>
        <end position="318"/>
    </location>
</feature>
<dbReference type="Pfam" id="PF13535">
    <property type="entry name" value="ATP-grasp_4"/>
    <property type="match status" value="1"/>
</dbReference>
<dbReference type="EMBL" id="JAGINW010000001">
    <property type="protein sequence ID" value="MBP2326469.1"/>
    <property type="molecule type" value="Genomic_DNA"/>
</dbReference>
<evidence type="ECO:0000313" key="7">
    <source>
        <dbReference type="Proteomes" id="UP001519332"/>
    </source>
</evidence>
<name>A0ABS4TR59_9PSEU</name>
<dbReference type="Proteomes" id="UP001519332">
    <property type="component" value="Unassembled WGS sequence"/>
</dbReference>
<dbReference type="SMART" id="SM01209">
    <property type="entry name" value="GARS_A"/>
    <property type="match status" value="1"/>
</dbReference>
<protein>
    <recommendedName>
        <fullName evidence="5">ATP-grasp domain-containing protein</fullName>
    </recommendedName>
</protein>
<evidence type="ECO:0000259" key="5">
    <source>
        <dbReference type="PROSITE" id="PS50975"/>
    </source>
</evidence>
<evidence type="ECO:0000256" key="2">
    <source>
        <dbReference type="ARBA" id="ARBA00022741"/>
    </source>
</evidence>
<comment type="caution">
    <text evidence="6">The sequence shown here is derived from an EMBL/GenBank/DDBJ whole genome shotgun (WGS) entry which is preliminary data.</text>
</comment>
<keyword evidence="1" id="KW-0436">Ligase</keyword>
<reference evidence="6 7" key="1">
    <citation type="submission" date="2021-03" db="EMBL/GenBank/DDBJ databases">
        <title>Sequencing the genomes of 1000 actinobacteria strains.</title>
        <authorList>
            <person name="Klenk H.-P."/>
        </authorList>
    </citation>
    <scope>NUCLEOTIDE SEQUENCE [LARGE SCALE GENOMIC DNA]</scope>
    <source>
        <strain evidence="6 7">DSM 46670</strain>
    </source>
</reference>
<proteinExistence type="predicted"/>